<dbReference type="Pfam" id="PF20147">
    <property type="entry name" value="Crinkler"/>
    <property type="match status" value="1"/>
</dbReference>
<dbReference type="InterPro" id="IPR045379">
    <property type="entry name" value="Crinkler_N"/>
</dbReference>
<feature type="domain" description="Crinkler effector protein N-terminal" evidence="4">
    <location>
        <begin position="3"/>
        <end position="110"/>
    </location>
</feature>
<accession>A0ABN7VJ94</accession>
<evidence type="ECO:0000259" key="4">
    <source>
        <dbReference type="Pfam" id="PF20147"/>
    </source>
</evidence>
<protein>
    <submittedName>
        <fullName evidence="5">25059_t:CDS:1</fullName>
    </submittedName>
</protein>
<evidence type="ECO:0000256" key="3">
    <source>
        <dbReference type="ARBA" id="ARBA00022525"/>
    </source>
</evidence>
<keyword evidence="3" id="KW-0964">Secreted</keyword>
<evidence type="ECO:0000313" key="6">
    <source>
        <dbReference type="Proteomes" id="UP000789901"/>
    </source>
</evidence>
<comment type="caution">
    <text evidence="5">The sequence shown here is derived from an EMBL/GenBank/DDBJ whole genome shotgun (WGS) entry which is preliminary data.</text>
</comment>
<keyword evidence="6" id="KW-1185">Reference proteome</keyword>
<dbReference type="EMBL" id="CAJVQB010015854">
    <property type="protein sequence ID" value="CAG8777031.1"/>
    <property type="molecule type" value="Genomic_DNA"/>
</dbReference>
<sequence>MVFCLVLGEVPAKEILFVVDITENISTISHFQSAIRKGKEPDLDHFACNTLILWKVINNEDRLKILDNVSCKLDIEQDLGGIKLFSTDGIPKDFYKQQLPSIKILHIIIQVPTTTPPYSGKTSLAQLIEYHLVNSPEYSSKYRIIRVSMLWGLIVEMDCSWETFGDVWRRIIHISWGCLQEIPNIYIIMFGAYGYHSANCAGISTSVEIPLSKCKGLLNTIFNQEELKEHVEKFCKKYSH</sequence>
<evidence type="ECO:0000256" key="2">
    <source>
        <dbReference type="ARBA" id="ARBA00004613"/>
    </source>
</evidence>
<reference evidence="5 6" key="1">
    <citation type="submission" date="2021-06" db="EMBL/GenBank/DDBJ databases">
        <authorList>
            <person name="Kallberg Y."/>
            <person name="Tangrot J."/>
            <person name="Rosling A."/>
        </authorList>
    </citation>
    <scope>NUCLEOTIDE SEQUENCE [LARGE SCALE GENOMIC DNA]</scope>
    <source>
        <strain evidence="5 6">120-4 pot B 10/14</strain>
    </source>
</reference>
<organism evidence="5 6">
    <name type="scientific">Gigaspora margarita</name>
    <dbReference type="NCBI Taxonomy" id="4874"/>
    <lineage>
        <taxon>Eukaryota</taxon>
        <taxon>Fungi</taxon>
        <taxon>Fungi incertae sedis</taxon>
        <taxon>Mucoromycota</taxon>
        <taxon>Glomeromycotina</taxon>
        <taxon>Glomeromycetes</taxon>
        <taxon>Diversisporales</taxon>
        <taxon>Gigasporaceae</taxon>
        <taxon>Gigaspora</taxon>
    </lineage>
</organism>
<dbReference type="Proteomes" id="UP000789901">
    <property type="component" value="Unassembled WGS sequence"/>
</dbReference>
<name>A0ABN7VJ94_GIGMA</name>
<comment type="subcellular location">
    <subcellularLocation>
        <location evidence="1">Host cell</location>
    </subcellularLocation>
    <subcellularLocation>
        <location evidence="2">Secreted</location>
    </subcellularLocation>
</comment>
<proteinExistence type="predicted"/>
<evidence type="ECO:0000313" key="5">
    <source>
        <dbReference type="EMBL" id="CAG8777031.1"/>
    </source>
</evidence>
<evidence type="ECO:0000256" key="1">
    <source>
        <dbReference type="ARBA" id="ARBA00004340"/>
    </source>
</evidence>
<gene>
    <name evidence="5" type="ORF">GMARGA_LOCUS19212</name>
</gene>